<proteinExistence type="predicted"/>
<gene>
    <name evidence="2" type="ORF">B4088_2722</name>
</gene>
<accession>A0A164NXF2</accession>
<evidence type="ECO:0000259" key="1">
    <source>
        <dbReference type="Pfam" id="PF04970"/>
    </source>
</evidence>
<dbReference type="AlphaFoldDB" id="A0A164NXF2"/>
<evidence type="ECO:0000313" key="2">
    <source>
        <dbReference type="EMBL" id="KZD65965.1"/>
    </source>
</evidence>
<dbReference type="Gene3D" id="3.90.1720.10">
    <property type="entry name" value="endopeptidase domain like (from Nostoc punctiforme)"/>
    <property type="match status" value="1"/>
</dbReference>
<dbReference type="Pfam" id="PF04970">
    <property type="entry name" value="LRAT"/>
    <property type="match status" value="1"/>
</dbReference>
<dbReference type="Proteomes" id="UP000076482">
    <property type="component" value="Unassembled WGS sequence"/>
</dbReference>
<name>A0A164NXF2_BACCE</name>
<dbReference type="InterPro" id="IPR007053">
    <property type="entry name" value="LRAT_dom"/>
</dbReference>
<comment type="caution">
    <text evidence="2">The sequence shown here is derived from an EMBL/GenBank/DDBJ whole genome shotgun (WGS) entry which is preliminary data.</text>
</comment>
<reference evidence="2 3" key="1">
    <citation type="submission" date="2015-09" db="EMBL/GenBank/DDBJ databases">
        <title>Bacillus cereus food isolates.</title>
        <authorList>
            <person name="Boekhorst J."/>
        </authorList>
    </citation>
    <scope>NUCLEOTIDE SEQUENCE [LARGE SCALE GENOMIC DNA]</scope>
    <source>
        <strain evidence="2 3">B4088</strain>
    </source>
</reference>
<dbReference type="PATRIC" id="fig|1396.535.peg.1755"/>
<protein>
    <recommendedName>
        <fullName evidence="1">LRAT domain-containing protein</fullName>
    </recommendedName>
</protein>
<sequence>MGFRDLLFNLSCTKVGTKITETKDNIRYSKVGWAVSDAKDCIKDTTSKITTTITDPIQTQKTLIEIQHHDKIEAIKHLSHSIVPIPAPKDWKYPKLNTELYPEPGLGAPIFCDLGFGYIDHSGIYIGNNRVVQLNGKGSIEEVSLDGFTSNITTVNKKVVVPADRYTGAPISFMDSYERALEMVGNRRNYNMIIDNCHQFTAGCVTGDFEEQNNFLVFLKSTVGEQYGSKITWRRWYWHSKFLHKIHL</sequence>
<feature type="domain" description="LRAT" evidence="1">
    <location>
        <begin position="120"/>
        <end position="208"/>
    </location>
</feature>
<dbReference type="EMBL" id="LJKE01000045">
    <property type="protein sequence ID" value="KZD65965.1"/>
    <property type="molecule type" value="Genomic_DNA"/>
</dbReference>
<organism evidence="2 3">
    <name type="scientific">Bacillus cereus</name>
    <dbReference type="NCBI Taxonomy" id="1396"/>
    <lineage>
        <taxon>Bacteria</taxon>
        <taxon>Bacillati</taxon>
        <taxon>Bacillota</taxon>
        <taxon>Bacilli</taxon>
        <taxon>Bacillales</taxon>
        <taxon>Bacillaceae</taxon>
        <taxon>Bacillus</taxon>
        <taxon>Bacillus cereus group</taxon>
    </lineage>
</organism>
<dbReference type="RefSeq" id="WP_063261184.1">
    <property type="nucleotide sequence ID" value="NZ_LJKE01000045.1"/>
</dbReference>
<evidence type="ECO:0000313" key="3">
    <source>
        <dbReference type="Proteomes" id="UP000076482"/>
    </source>
</evidence>